<protein>
    <submittedName>
        <fullName evidence="1">Uncharacterized protein</fullName>
    </submittedName>
</protein>
<gene>
    <name evidence="1" type="ORF">AVDCRST_MAG88-1151</name>
</gene>
<proteinExistence type="predicted"/>
<reference evidence="1" key="1">
    <citation type="submission" date="2020-02" db="EMBL/GenBank/DDBJ databases">
        <authorList>
            <person name="Meier V. D."/>
        </authorList>
    </citation>
    <scope>NUCLEOTIDE SEQUENCE</scope>
    <source>
        <strain evidence="1">AVDCRST_MAG88</strain>
    </source>
</reference>
<dbReference type="EMBL" id="CADCWM010000398">
    <property type="protein sequence ID" value="CAA9556506.1"/>
    <property type="molecule type" value="Genomic_DNA"/>
</dbReference>
<dbReference type="AlphaFoldDB" id="A0A6J4UP23"/>
<accession>A0A6J4UP23</accession>
<name>A0A6J4UP23_9BACT</name>
<sequence length="37" mass="3821">MRRGIRRVSPGRLTVATPPGPLPLVVGVALTADLALV</sequence>
<organism evidence="1">
    <name type="scientific">uncultured Thermomicrobiales bacterium</name>
    <dbReference type="NCBI Taxonomy" id="1645740"/>
    <lineage>
        <taxon>Bacteria</taxon>
        <taxon>Pseudomonadati</taxon>
        <taxon>Thermomicrobiota</taxon>
        <taxon>Thermomicrobia</taxon>
        <taxon>Thermomicrobiales</taxon>
        <taxon>environmental samples</taxon>
    </lineage>
</organism>
<evidence type="ECO:0000313" key="1">
    <source>
        <dbReference type="EMBL" id="CAA9556506.1"/>
    </source>
</evidence>